<dbReference type="PANTHER" id="PTHR11188:SF166">
    <property type="entry name" value="ARRESTIN (OR S-ANTIGEN), N-TERMINAL DOMAIN PROTEIN (AFU_ORTHOLOGUE AFUA_7G02050)"/>
    <property type="match status" value="1"/>
</dbReference>
<dbReference type="Gene3D" id="2.60.40.640">
    <property type="match status" value="1"/>
</dbReference>
<dbReference type="STRING" id="1314773.A0A3N2PMR1"/>
<feature type="region of interest" description="Disordered" evidence="1">
    <location>
        <begin position="238"/>
        <end position="289"/>
    </location>
</feature>
<evidence type="ECO:0000313" key="4">
    <source>
        <dbReference type="Proteomes" id="UP000272025"/>
    </source>
</evidence>
<dbReference type="GO" id="GO:0005886">
    <property type="term" value="C:plasma membrane"/>
    <property type="evidence" value="ECO:0007669"/>
    <property type="project" value="TreeGrafter"/>
</dbReference>
<dbReference type="AlphaFoldDB" id="A0A3N2PMR1"/>
<feature type="domain" description="Arrestin-like N-terminal" evidence="2">
    <location>
        <begin position="4"/>
        <end position="130"/>
    </location>
</feature>
<feature type="compositionally biased region" description="Polar residues" evidence="1">
    <location>
        <begin position="466"/>
        <end position="484"/>
    </location>
</feature>
<dbReference type="Proteomes" id="UP000272025">
    <property type="component" value="Unassembled WGS sequence"/>
</dbReference>
<dbReference type="EMBL" id="ML119061">
    <property type="protein sequence ID" value="ROT35626.1"/>
    <property type="molecule type" value="Genomic_DNA"/>
</dbReference>
<accession>A0A3N2PMR1</accession>
<dbReference type="PANTHER" id="PTHR11188">
    <property type="entry name" value="ARRESTIN DOMAIN CONTAINING PROTEIN"/>
    <property type="match status" value="1"/>
</dbReference>
<feature type="compositionally biased region" description="Low complexity" evidence="1">
    <location>
        <begin position="276"/>
        <end position="289"/>
    </location>
</feature>
<evidence type="ECO:0000256" key="1">
    <source>
        <dbReference type="SAM" id="MobiDB-lite"/>
    </source>
</evidence>
<sequence length="577" mass="62248">MSIRIALDNQPELYTNLDVIQGRIVLSLNRAEQVGGIVVKLEGECKTALTLSPTPFDQPHRPQQPRLPSAGPPGSVVDESHKILYKFQQVFPTYEDDAANSSVGGSYVLQGGLHEFPFRFKLPLNNMCSDQAAMAKMGGLGGIGGFSDGSGIFGLGGMRVMDGSKQLFLQHITKTLPPSFTSMPGAAEVRYYLKVTIQRPGLLRENWRYQTGFKFMPVEPPRPPLTGEEVFARRSFTFSPRASTPTSPAPTPTPTPTPTPAKKRSPFFGFNKDKAPAPNGGSPASSSDAAVVPPSVEISARLPHPSILTCNQPIPLRILAKKLLPSHEQVYITSLQIEVIGNMTLRAHEMRYRHSNRWIVVNQTDMAIPVLRDPKSEDLGVESVVPDDIWRQIPLPNTIGPSFTTCNLQRTHELELKIGLSWGLPSPSRSLLGRNKDPTPQSIYLPLHFSKVQVYSGISPPGGLATSAQASGQLSPATSGTTSAVPVDPSRPPRLPPRTNTSQSLSAQPQPQPQTQSQAQPQTQPQTQPAHDPLYPPQLDPSGPSSPYDDAPPSYDEAMAETATGPSSGGPANGDKG</sequence>
<feature type="compositionally biased region" description="Low complexity" evidence="1">
    <location>
        <begin position="540"/>
        <end position="556"/>
    </location>
</feature>
<dbReference type="InterPro" id="IPR014752">
    <property type="entry name" value="Arrestin-like_C"/>
</dbReference>
<evidence type="ECO:0000313" key="3">
    <source>
        <dbReference type="EMBL" id="ROT35626.1"/>
    </source>
</evidence>
<dbReference type="OrthoDB" id="3365616at2759"/>
<dbReference type="GeneID" id="39579303"/>
<dbReference type="GO" id="GO:0030674">
    <property type="term" value="F:protein-macromolecule adaptor activity"/>
    <property type="evidence" value="ECO:0007669"/>
    <property type="project" value="TreeGrafter"/>
</dbReference>
<gene>
    <name evidence="3" type="ORF">SODALDRAFT_328995</name>
</gene>
<dbReference type="CDD" id="cd22952">
    <property type="entry name" value="ART10-like"/>
    <property type="match status" value="1"/>
</dbReference>
<organism evidence="3 4">
    <name type="scientific">Sodiomyces alkalinus (strain CBS 110278 / VKM F-3762 / F11)</name>
    <name type="common">Alkaliphilic filamentous fungus</name>
    <dbReference type="NCBI Taxonomy" id="1314773"/>
    <lineage>
        <taxon>Eukaryota</taxon>
        <taxon>Fungi</taxon>
        <taxon>Dikarya</taxon>
        <taxon>Ascomycota</taxon>
        <taxon>Pezizomycotina</taxon>
        <taxon>Sordariomycetes</taxon>
        <taxon>Hypocreomycetidae</taxon>
        <taxon>Glomerellales</taxon>
        <taxon>Plectosphaerellaceae</taxon>
        <taxon>Sodiomyces</taxon>
    </lineage>
</organism>
<evidence type="ECO:0000259" key="2">
    <source>
        <dbReference type="Pfam" id="PF00339"/>
    </source>
</evidence>
<feature type="compositionally biased region" description="Gly residues" evidence="1">
    <location>
        <begin position="567"/>
        <end position="577"/>
    </location>
</feature>
<dbReference type="GO" id="GO:0031625">
    <property type="term" value="F:ubiquitin protein ligase binding"/>
    <property type="evidence" value="ECO:0007669"/>
    <property type="project" value="TreeGrafter"/>
</dbReference>
<dbReference type="GO" id="GO:0070086">
    <property type="term" value="P:ubiquitin-dependent endocytosis"/>
    <property type="evidence" value="ECO:0007669"/>
    <property type="project" value="TreeGrafter"/>
</dbReference>
<proteinExistence type="predicted"/>
<dbReference type="InterPro" id="IPR011021">
    <property type="entry name" value="Arrestin-like_N"/>
</dbReference>
<feature type="region of interest" description="Disordered" evidence="1">
    <location>
        <begin position="464"/>
        <end position="577"/>
    </location>
</feature>
<feature type="region of interest" description="Disordered" evidence="1">
    <location>
        <begin position="50"/>
        <end position="73"/>
    </location>
</feature>
<dbReference type="RefSeq" id="XP_028463432.1">
    <property type="nucleotide sequence ID" value="XM_028610825.1"/>
</dbReference>
<protein>
    <recommendedName>
        <fullName evidence="2">Arrestin-like N-terminal domain-containing protein</fullName>
    </recommendedName>
</protein>
<dbReference type="GO" id="GO:0005829">
    <property type="term" value="C:cytosol"/>
    <property type="evidence" value="ECO:0007669"/>
    <property type="project" value="TreeGrafter"/>
</dbReference>
<keyword evidence="4" id="KW-1185">Reference proteome</keyword>
<feature type="compositionally biased region" description="Pro residues" evidence="1">
    <location>
        <begin position="247"/>
        <end position="259"/>
    </location>
</feature>
<feature type="compositionally biased region" description="Low complexity" evidence="1">
    <location>
        <begin position="497"/>
        <end position="530"/>
    </location>
</feature>
<dbReference type="Pfam" id="PF00339">
    <property type="entry name" value="Arrestin_N"/>
    <property type="match status" value="1"/>
</dbReference>
<dbReference type="InterPro" id="IPR050357">
    <property type="entry name" value="Arrestin_domain-protein"/>
</dbReference>
<name>A0A3N2PMR1_SODAK</name>
<reference evidence="3 4" key="1">
    <citation type="journal article" date="2018" name="Mol. Ecol.">
        <title>The obligate alkalophilic soda-lake fungus Sodiomyces alkalinus has shifted to a protein diet.</title>
        <authorList>
            <person name="Grum-Grzhimaylo A.A."/>
            <person name="Falkoski D.L."/>
            <person name="van den Heuvel J."/>
            <person name="Valero-Jimenez C.A."/>
            <person name="Min B."/>
            <person name="Choi I.G."/>
            <person name="Lipzen A."/>
            <person name="Daum C.G."/>
            <person name="Aanen D.K."/>
            <person name="Tsang A."/>
            <person name="Henrissat B."/>
            <person name="Bilanenko E.N."/>
            <person name="de Vries R.P."/>
            <person name="van Kan J.A.L."/>
            <person name="Grigoriev I.V."/>
            <person name="Debets A.J.M."/>
        </authorList>
    </citation>
    <scope>NUCLEOTIDE SEQUENCE [LARGE SCALE GENOMIC DNA]</scope>
    <source>
        <strain evidence="3 4">F11</strain>
    </source>
</reference>